<protein>
    <submittedName>
        <fullName evidence="2">Unnamed protein product</fullName>
    </submittedName>
</protein>
<accession>A0A9W6TK20</accession>
<dbReference type="Proteomes" id="UP001165083">
    <property type="component" value="Unassembled WGS sequence"/>
</dbReference>
<evidence type="ECO:0000256" key="1">
    <source>
        <dbReference type="SAM" id="MobiDB-lite"/>
    </source>
</evidence>
<sequence>MPPQPSTPAIADVVHTPEPSAIKPVESSNVKVSEVPNLDESVVAPAIADSMVFKEDQSSDSELNNSIDEDEVIPTKIDLTPIDLHTTPRDDWMWMNDEDEFFFENYIEAGTSLQYDVKEYSLNITAVIGAFDEYISSKGLDIADSAKTDRRHTPMGIAIAFIPSKATRR</sequence>
<proteinExistence type="predicted"/>
<gene>
    <name evidence="2" type="ORF">Plil01_000488100</name>
</gene>
<name>A0A9W6TK20_9STRA</name>
<dbReference type="EMBL" id="BSXW01000204">
    <property type="protein sequence ID" value="GMF14678.1"/>
    <property type="molecule type" value="Genomic_DNA"/>
</dbReference>
<evidence type="ECO:0000313" key="3">
    <source>
        <dbReference type="Proteomes" id="UP001165083"/>
    </source>
</evidence>
<keyword evidence="3" id="KW-1185">Reference proteome</keyword>
<comment type="caution">
    <text evidence="2">The sequence shown here is derived from an EMBL/GenBank/DDBJ whole genome shotgun (WGS) entry which is preliminary data.</text>
</comment>
<dbReference type="AlphaFoldDB" id="A0A9W6TK20"/>
<feature type="region of interest" description="Disordered" evidence="1">
    <location>
        <begin position="1"/>
        <end position="29"/>
    </location>
</feature>
<reference evidence="2" key="1">
    <citation type="submission" date="2023-04" db="EMBL/GenBank/DDBJ databases">
        <title>Phytophthora lilii NBRC 32176.</title>
        <authorList>
            <person name="Ichikawa N."/>
            <person name="Sato H."/>
            <person name="Tonouchi N."/>
        </authorList>
    </citation>
    <scope>NUCLEOTIDE SEQUENCE</scope>
    <source>
        <strain evidence="2">NBRC 32176</strain>
    </source>
</reference>
<organism evidence="2 3">
    <name type="scientific">Phytophthora lilii</name>
    <dbReference type="NCBI Taxonomy" id="2077276"/>
    <lineage>
        <taxon>Eukaryota</taxon>
        <taxon>Sar</taxon>
        <taxon>Stramenopiles</taxon>
        <taxon>Oomycota</taxon>
        <taxon>Peronosporomycetes</taxon>
        <taxon>Peronosporales</taxon>
        <taxon>Peronosporaceae</taxon>
        <taxon>Phytophthora</taxon>
    </lineage>
</organism>
<dbReference type="OrthoDB" id="122495at2759"/>
<evidence type="ECO:0000313" key="2">
    <source>
        <dbReference type="EMBL" id="GMF14678.1"/>
    </source>
</evidence>